<evidence type="ECO:0000259" key="13">
    <source>
        <dbReference type="Pfam" id="PF04101"/>
    </source>
</evidence>
<evidence type="ECO:0000256" key="7">
    <source>
        <dbReference type="ARBA" id="ARBA00022679"/>
    </source>
</evidence>
<keyword evidence="8 12" id="KW-0256">Endoplasmic reticulum</keyword>
<proteinExistence type="inferred from homology"/>
<dbReference type="PANTHER" id="PTHR12867:SF6">
    <property type="entry name" value="N-ACETYLGLUCOSAMINYLDIPHOSPHODOLICHOL N-ACETYLGLUCOSAMINYLTRANSFERASE"/>
    <property type="match status" value="1"/>
</dbReference>
<keyword evidence="15" id="KW-1185">Reference proteome</keyword>
<comment type="subunit">
    <text evidence="3 12">Heterodimer with ALG14 to form a functional enzyme.</text>
</comment>
<dbReference type="EMBL" id="CAACVR010000007">
    <property type="protein sequence ID" value="VEU20795.1"/>
    <property type="molecule type" value="Genomic_DNA"/>
</dbReference>
<feature type="domain" description="Glycosyl transferase family 28 C-terminal" evidence="13">
    <location>
        <begin position="6"/>
        <end position="181"/>
    </location>
</feature>
<evidence type="ECO:0000256" key="1">
    <source>
        <dbReference type="ARBA" id="ARBA00004240"/>
    </source>
</evidence>
<evidence type="ECO:0000313" key="15">
    <source>
        <dbReference type="Proteomes" id="UP000290900"/>
    </source>
</evidence>
<dbReference type="GO" id="GO:0005783">
    <property type="term" value="C:endoplasmic reticulum"/>
    <property type="evidence" value="ECO:0007669"/>
    <property type="project" value="UniProtKB-SubCell"/>
</dbReference>
<name>A0A448YIL4_BRENA</name>
<comment type="similarity">
    <text evidence="2 12">Belongs to the glycosyltransferase 28 family.</text>
</comment>
<evidence type="ECO:0000256" key="10">
    <source>
        <dbReference type="ARBA" id="ARBA00032061"/>
    </source>
</evidence>
<evidence type="ECO:0000256" key="9">
    <source>
        <dbReference type="ARBA" id="ARBA00024804"/>
    </source>
</evidence>
<dbReference type="PANTHER" id="PTHR12867">
    <property type="entry name" value="GLYCOSYL TRANSFERASE-RELATED"/>
    <property type="match status" value="1"/>
</dbReference>
<dbReference type="Gene3D" id="3.40.50.2000">
    <property type="entry name" value="Glycogen Phosphorylase B"/>
    <property type="match status" value="1"/>
</dbReference>
<dbReference type="FunCoup" id="A0A448YIL4">
    <property type="interactions" value="335"/>
</dbReference>
<dbReference type="EC" id="2.4.1.141" evidence="4 12"/>
<evidence type="ECO:0000256" key="8">
    <source>
        <dbReference type="ARBA" id="ARBA00022824"/>
    </source>
</evidence>
<dbReference type="InParanoid" id="A0A448YIL4"/>
<evidence type="ECO:0000256" key="3">
    <source>
        <dbReference type="ARBA" id="ARBA00011198"/>
    </source>
</evidence>
<organism evidence="14 15">
    <name type="scientific">Brettanomyces naardenensis</name>
    <name type="common">Yeast</name>
    <dbReference type="NCBI Taxonomy" id="13370"/>
    <lineage>
        <taxon>Eukaryota</taxon>
        <taxon>Fungi</taxon>
        <taxon>Dikarya</taxon>
        <taxon>Ascomycota</taxon>
        <taxon>Saccharomycotina</taxon>
        <taxon>Pichiomycetes</taxon>
        <taxon>Pichiales</taxon>
        <taxon>Pichiaceae</taxon>
        <taxon>Brettanomyces</taxon>
    </lineage>
</organism>
<protein>
    <recommendedName>
        <fullName evidence="5 12">UDP-N-acetylglucosamine transferase subunit ALG13</fullName>
        <ecNumber evidence="4 12">2.4.1.141</ecNumber>
    </recommendedName>
    <alternativeName>
        <fullName evidence="10 12">Asparagine-linked glycosylation protein 13</fullName>
    </alternativeName>
</protein>
<gene>
    <name evidence="12" type="primary">ALG13</name>
    <name evidence="14" type="ORF">BRENAR_LOCUS1530</name>
</gene>
<reference evidence="14 15" key="1">
    <citation type="submission" date="2018-12" db="EMBL/GenBank/DDBJ databases">
        <authorList>
            <person name="Tiukova I."/>
            <person name="Dainat J."/>
        </authorList>
    </citation>
    <scope>NUCLEOTIDE SEQUENCE [LARGE SCALE GENOMIC DNA]</scope>
</reference>
<dbReference type="AlphaFoldDB" id="A0A448YIL4"/>
<dbReference type="SUPFAM" id="SSF53756">
    <property type="entry name" value="UDP-Glycosyltransferase/glycogen phosphorylase"/>
    <property type="match status" value="1"/>
</dbReference>
<evidence type="ECO:0000256" key="12">
    <source>
        <dbReference type="RuleBase" id="RU362128"/>
    </source>
</evidence>
<comment type="catalytic activity">
    <reaction evidence="11">
        <text>an N-acetyl-alpha-D-glucosaminyl-diphospho-di-trans,poly-cis-dolichol + UDP-N-acetyl-alpha-D-glucosamine = an N,N'-diacetylchitobiosyl-diphospho-di-trans,poly-cis-dolichol + UDP + H(+)</text>
        <dbReference type="Rhea" id="RHEA:23380"/>
        <dbReference type="Rhea" id="RHEA-COMP:19507"/>
        <dbReference type="Rhea" id="RHEA-COMP:19510"/>
        <dbReference type="ChEBI" id="CHEBI:15378"/>
        <dbReference type="ChEBI" id="CHEBI:57269"/>
        <dbReference type="ChEBI" id="CHEBI:57705"/>
        <dbReference type="ChEBI" id="CHEBI:58223"/>
        <dbReference type="ChEBI" id="CHEBI:58427"/>
        <dbReference type="EC" id="2.4.1.141"/>
    </reaction>
</comment>
<evidence type="ECO:0000256" key="2">
    <source>
        <dbReference type="ARBA" id="ARBA00006962"/>
    </source>
</evidence>
<dbReference type="Pfam" id="PF04101">
    <property type="entry name" value="Glyco_tran_28_C"/>
    <property type="match status" value="1"/>
</dbReference>
<dbReference type="OrthoDB" id="20273at2759"/>
<keyword evidence="7 12" id="KW-0808">Transferase</keyword>
<dbReference type="STRING" id="13370.A0A448YIL4"/>
<comment type="subcellular location">
    <subcellularLocation>
        <location evidence="1 12">Endoplasmic reticulum</location>
    </subcellularLocation>
</comment>
<evidence type="ECO:0000256" key="5">
    <source>
        <dbReference type="ARBA" id="ARBA00017468"/>
    </source>
</evidence>
<evidence type="ECO:0000313" key="14">
    <source>
        <dbReference type="EMBL" id="VEU20795.1"/>
    </source>
</evidence>
<dbReference type="InterPro" id="IPR007235">
    <property type="entry name" value="Glyco_trans_28_C"/>
</dbReference>
<accession>A0A448YIL4</accession>
<evidence type="ECO:0000256" key="6">
    <source>
        <dbReference type="ARBA" id="ARBA00022676"/>
    </source>
</evidence>
<dbReference type="Proteomes" id="UP000290900">
    <property type="component" value="Unassembled WGS sequence"/>
</dbReference>
<keyword evidence="6 12" id="KW-0328">Glycosyltransferase</keyword>
<evidence type="ECO:0000256" key="4">
    <source>
        <dbReference type="ARBA" id="ARBA00012614"/>
    </source>
</evidence>
<dbReference type="GO" id="GO:0004577">
    <property type="term" value="F:N-acetylglucosaminyldiphosphodolichol N-acetylglucosaminyltransferase activity"/>
    <property type="evidence" value="ECO:0007669"/>
    <property type="project" value="UniProtKB-EC"/>
</dbReference>
<sequence>MTKQVLVTTGATVTFTKLIQFVLDPRYIGELIELGYADLVVQYGKSTEAKSLIEGLLSKVSKEFDPVEDSGFDEAGQIQMVFRDANDHSLQLRCIRFDRDLVSKYTAPSELVISHAGTGSILDSLRIGKKLIVLINEALSDNHQVEIAKAFQDLNVLKVAQGNFSDFLELTREVEHLQFERLPEPNGSIVEEVLLQEAKV</sequence>
<comment type="function">
    <text evidence="9 12">Involved in protein N-glycosylation. Essential for the second step of the dolichol-linked oligosaccharide pathway.</text>
</comment>
<dbReference type="InterPro" id="IPR039042">
    <property type="entry name" value="Alg13-like"/>
</dbReference>
<evidence type="ECO:0000256" key="11">
    <source>
        <dbReference type="ARBA" id="ARBA00048184"/>
    </source>
</evidence>
<dbReference type="GO" id="GO:0006488">
    <property type="term" value="P:dolichol-linked oligosaccharide biosynthetic process"/>
    <property type="evidence" value="ECO:0007669"/>
    <property type="project" value="InterPro"/>
</dbReference>